<feature type="region of interest" description="Disordered" evidence="1">
    <location>
        <begin position="1"/>
        <end position="20"/>
    </location>
</feature>
<reference evidence="2" key="1">
    <citation type="submission" date="2019-10" db="EMBL/GenBank/DDBJ databases">
        <title>The sequence and de novo assembly of the wild yak genome.</title>
        <authorList>
            <person name="Liu Y."/>
        </authorList>
    </citation>
    <scope>NUCLEOTIDE SEQUENCE [LARGE SCALE GENOMIC DNA]</scope>
    <source>
        <strain evidence="2">WY2019</strain>
    </source>
</reference>
<evidence type="ECO:0000313" key="2">
    <source>
        <dbReference type="EMBL" id="MXQ90538.1"/>
    </source>
</evidence>
<name>A0A6B0RKD2_9CETA</name>
<dbReference type="EMBL" id="VBQZ03000064">
    <property type="protein sequence ID" value="MXQ90538.1"/>
    <property type="molecule type" value="Genomic_DNA"/>
</dbReference>
<evidence type="ECO:0000256" key="1">
    <source>
        <dbReference type="SAM" id="MobiDB-lite"/>
    </source>
</evidence>
<sequence>MTLVSSGTPLPPLSQNLQHNPFQRQSTMLHKDRARGDLHVTYTQGKAPNPAFYLGKTHAVGILHFAAVPKVSNTPFLMSNIQKESDCEGPPPPARRGEGRLKIPEVAIVGIPKEWFKMSSLNLFQTAN</sequence>
<keyword evidence="3" id="KW-1185">Reference proteome</keyword>
<proteinExistence type="predicted"/>
<comment type="caution">
    <text evidence="2">The sequence shown here is derived from an EMBL/GenBank/DDBJ whole genome shotgun (WGS) entry which is preliminary data.</text>
</comment>
<gene>
    <name evidence="2" type="ORF">E5288_WYG016310</name>
</gene>
<dbReference type="AlphaFoldDB" id="A0A6B0RKD2"/>
<accession>A0A6B0RKD2</accession>
<evidence type="ECO:0000313" key="3">
    <source>
        <dbReference type="Proteomes" id="UP000322234"/>
    </source>
</evidence>
<protein>
    <submittedName>
        <fullName evidence="2">Uncharacterized protein</fullName>
    </submittedName>
</protein>
<dbReference type="Proteomes" id="UP000322234">
    <property type="component" value="Unassembled WGS sequence"/>
</dbReference>
<organism evidence="2 3">
    <name type="scientific">Bos mutus</name>
    <name type="common">wild yak</name>
    <dbReference type="NCBI Taxonomy" id="72004"/>
    <lineage>
        <taxon>Eukaryota</taxon>
        <taxon>Metazoa</taxon>
        <taxon>Chordata</taxon>
        <taxon>Craniata</taxon>
        <taxon>Vertebrata</taxon>
        <taxon>Euteleostomi</taxon>
        <taxon>Mammalia</taxon>
        <taxon>Eutheria</taxon>
        <taxon>Laurasiatheria</taxon>
        <taxon>Artiodactyla</taxon>
        <taxon>Ruminantia</taxon>
        <taxon>Pecora</taxon>
        <taxon>Bovidae</taxon>
        <taxon>Bovinae</taxon>
        <taxon>Bos</taxon>
    </lineage>
</organism>